<reference evidence="1 2" key="1">
    <citation type="journal article" date="2020" name="Fungal Divers.">
        <title>Resolving the Mortierellaceae phylogeny through synthesis of multi-gene phylogenetics and phylogenomics.</title>
        <authorList>
            <person name="Vandepol N."/>
            <person name="Liber J."/>
            <person name="Desiro A."/>
            <person name="Na H."/>
            <person name="Kennedy M."/>
            <person name="Barry K."/>
            <person name="Grigoriev I.V."/>
            <person name="Miller A.N."/>
            <person name="O'Donnell K."/>
            <person name="Stajich J.E."/>
            <person name="Bonito G."/>
        </authorList>
    </citation>
    <scope>NUCLEOTIDE SEQUENCE [LARGE SCALE GENOMIC DNA]</scope>
    <source>
        <strain evidence="1 2">AD045</strain>
    </source>
</reference>
<proteinExistence type="predicted"/>
<sequence length="368" mass="40766">MASSHLEMTLYIIAPKFGEDSSSHNITFGPGYGWAAGQSGTWKVTLTLTNRDSLDVVINWTRSQYHHFIKFQSMHIVPRTNFFQIATAVKLDWSDKGQSSSQIHTAQAVVPVASVLEADHYNFIVVFSTEPDLLRSFFTPVLTPLPAPTPMPELTPKPVSKDKTLPLSLLLLKDPSSVDICFIFSSDKPYSNLGLWAHRCILSQHNGFAELIQHAKTVQSLGGMIQTDKNANVDTDSDSSLRSFSNISIDSMDTATGPTTTQGMVGPASKELIIKVDKVSLATFCVLLYYIYTGEVNLTVDTGCFVLSDTNKASLVWRDSVGKVKDSINWRPLEQDSPWRLKHVTSDELLDASIFYGLDDLELSLQRV</sequence>
<dbReference type="Proteomes" id="UP001194696">
    <property type="component" value="Unassembled WGS sequence"/>
</dbReference>
<evidence type="ECO:0008006" key="3">
    <source>
        <dbReference type="Google" id="ProtNLM"/>
    </source>
</evidence>
<comment type="caution">
    <text evidence="1">The sequence shown here is derived from an EMBL/GenBank/DDBJ whole genome shotgun (WGS) entry which is preliminary data.</text>
</comment>
<dbReference type="Gene3D" id="3.30.710.10">
    <property type="entry name" value="Potassium Channel Kv1.1, Chain A"/>
    <property type="match status" value="1"/>
</dbReference>
<dbReference type="CDD" id="cd18186">
    <property type="entry name" value="BTB_POZ_ZBTB_KLHL-like"/>
    <property type="match status" value="1"/>
</dbReference>
<evidence type="ECO:0000313" key="1">
    <source>
        <dbReference type="EMBL" id="KAG0282076.1"/>
    </source>
</evidence>
<accession>A0ABQ7JNA3</accession>
<dbReference type="EMBL" id="JAAAIM010001127">
    <property type="protein sequence ID" value="KAG0282076.1"/>
    <property type="molecule type" value="Genomic_DNA"/>
</dbReference>
<gene>
    <name evidence="1" type="ORF">BGZ96_000855</name>
</gene>
<protein>
    <recommendedName>
        <fullName evidence="3">BTB domain-containing protein</fullName>
    </recommendedName>
</protein>
<evidence type="ECO:0000313" key="2">
    <source>
        <dbReference type="Proteomes" id="UP001194696"/>
    </source>
</evidence>
<organism evidence="1 2">
    <name type="scientific">Linnemannia gamsii</name>
    <dbReference type="NCBI Taxonomy" id="64522"/>
    <lineage>
        <taxon>Eukaryota</taxon>
        <taxon>Fungi</taxon>
        <taxon>Fungi incertae sedis</taxon>
        <taxon>Mucoromycota</taxon>
        <taxon>Mortierellomycotina</taxon>
        <taxon>Mortierellomycetes</taxon>
        <taxon>Mortierellales</taxon>
        <taxon>Mortierellaceae</taxon>
        <taxon>Linnemannia</taxon>
    </lineage>
</organism>
<dbReference type="InterPro" id="IPR011333">
    <property type="entry name" value="SKP1/BTB/POZ_sf"/>
</dbReference>
<name>A0ABQ7JNA3_9FUNG</name>
<keyword evidence="2" id="KW-1185">Reference proteome</keyword>